<evidence type="ECO:0000313" key="3">
    <source>
        <dbReference type="EMBL" id="QJA83823.1"/>
    </source>
</evidence>
<gene>
    <name evidence="3" type="ORF">MM415A00250_0001</name>
    <name evidence="2" type="ORF">MM415B00805_0029</name>
    <name evidence="1" type="ORF">TM448A00708_0020</name>
    <name evidence="4" type="ORF">TM448B00745_0001</name>
</gene>
<evidence type="ECO:0000313" key="1">
    <source>
        <dbReference type="EMBL" id="QJA47647.1"/>
    </source>
</evidence>
<evidence type="ECO:0000313" key="2">
    <source>
        <dbReference type="EMBL" id="QJA62285.1"/>
    </source>
</evidence>
<dbReference type="AlphaFoldDB" id="A0A6H1ZJZ8"/>
<reference evidence="1" key="1">
    <citation type="submission" date="2020-03" db="EMBL/GenBank/DDBJ databases">
        <title>The deep terrestrial virosphere.</title>
        <authorList>
            <person name="Holmfeldt K."/>
            <person name="Nilsson E."/>
            <person name="Simone D."/>
            <person name="Lopez-Fernandez M."/>
            <person name="Wu X."/>
            <person name="de Brujin I."/>
            <person name="Lundin D."/>
            <person name="Andersson A."/>
            <person name="Bertilsson S."/>
            <person name="Dopson M."/>
        </authorList>
    </citation>
    <scope>NUCLEOTIDE SEQUENCE</scope>
    <source>
        <strain evidence="3">MM415A00250</strain>
        <strain evidence="2">MM415B00805</strain>
        <strain evidence="1">TM448A00708</strain>
        <strain evidence="4">TM448B00745</strain>
    </source>
</reference>
<dbReference type="EMBL" id="MT141466">
    <property type="protein sequence ID" value="QJA62285.1"/>
    <property type="molecule type" value="Genomic_DNA"/>
</dbReference>
<proteinExistence type="predicted"/>
<sequence length="103" mass="11496">MPEETKFEEWCIVELFGFTKLGAKVTEATLAGAPFIRLDIPRREGGYFTKFQSPQSIYGITPVSEEVARAFALNHEPQPVNKYELQMTDNILPWGGGDDAGTE</sequence>
<dbReference type="EMBL" id="MT142519">
    <property type="protein sequence ID" value="QJA83823.1"/>
    <property type="molecule type" value="Genomic_DNA"/>
</dbReference>
<organism evidence="1">
    <name type="scientific">viral metagenome</name>
    <dbReference type="NCBI Taxonomy" id="1070528"/>
    <lineage>
        <taxon>unclassified sequences</taxon>
        <taxon>metagenomes</taxon>
        <taxon>organismal metagenomes</taxon>
    </lineage>
</organism>
<evidence type="ECO:0000313" key="4">
    <source>
        <dbReference type="EMBL" id="QJH96486.1"/>
    </source>
</evidence>
<dbReference type="EMBL" id="MT144051">
    <property type="protein sequence ID" value="QJA47647.1"/>
    <property type="molecule type" value="Genomic_DNA"/>
</dbReference>
<accession>A0A6H1ZJZ8</accession>
<protein>
    <submittedName>
        <fullName evidence="1">Uncharacterized protein</fullName>
    </submittedName>
</protein>
<name>A0A6H1ZJZ8_9ZZZZ</name>
<dbReference type="EMBL" id="MT144653">
    <property type="protein sequence ID" value="QJH96486.1"/>
    <property type="molecule type" value="Genomic_DNA"/>
</dbReference>